<dbReference type="InterPro" id="IPR000104">
    <property type="entry name" value="Antifreeze_1"/>
</dbReference>
<protein>
    <submittedName>
        <fullName evidence="4">Uncharacterized protein</fullName>
    </submittedName>
</protein>
<accession>A0A195E0X5</accession>
<comment type="similarity">
    <text evidence="1">Belongs to the type-I AFP family.</text>
</comment>
<dbReference type="PRINTS" id="PR00308">
    <property type="entry name" value="ANTIFREEZEI"/>
</dbReference>
<proteinExistence type="inferred from homology"/>
<evidence type="ECO:0000256" key="2">
    <source>
        <dbReference type="ARBA" id="ARBA00023076"/>
    </source>
</evidence>
<evidence type="ECO:0000256" key="3">
    <source>
        <dbReference type="SAM" id="MobiDB-lite"/>
    </source>
</evidence>
<dbReference type="AlphaFoldDB" id="A0A195E0X5"/>
<dbReference type="Proteomes" id="UP000078492">
    <property type="component" value="Unassembled WGS sequence"/>
</dbReference>
<reference evidence="4 5" key="1">
    <citation type="submission" date="2015-09" db="EMBL/GenBank/DDBJ databases">
        <title>Trachymyrmex cornetzi WGS genome.</title>
        <authorList>
            <person name="Nygaard S."/>
            <person name="Hu H."/>
            <person name="Boomsma J."/>
            <person name="Zhang G."/>
        </authorList>
    </citation>
    <scope>NUCLEOTIDE SEQUENCE [LARGE SCALE GENOMIC DNA]</scope>
    <source>
        <strain evidence="4">Tcor2-1</strain>
        <tissue evidence="4">Whole body</tissue>
    </source>
</reference>
<organism evidence="4 5">
    <name type="scientific">Trachymyrmex cornetzi</name>
    <dbReference type="NCBI Taxonomy" id="471704"/>
    <lineage>
        <taxon>Eukaryota</taxon>
        <taxon>Metazoa</taxon>
        <taxon>Ecdysozoa</taxon>
        <taxon>Arthropoda</taxon>
        <taxon>Hexapoda</taxon>
        <taxon>Insecta</taxon>
        <taxon>Pterygota</taxon>
        <taxon>Neoptera</taxon>
        <taxon>Endopterygota</taxon>
        <taxon>Hymenoptera</taxon>
        <taxon>Apocrita</taxon>
        <taxon>Aculeata</taxon>
        <taxon>Formicoidea</taxon>
        <taxon>Formicidae</taxon>
        <taxon>Myrmicinae</taxon>
        <taxon>Trachymyrmex</taxon>
    </lineage>
</organism>
<sequence length="174" mass="16910">MMGIWCRRRDQPAGNHRGSPTSRRCCDGGTARGTPPRPRLGHVGRSTHSGPYVVVQRRRLCYRAIGYDCAASSGRPAILHQPRSPVAAAAAAATAAAAAAATAAAAAAATAAAAAAATAAAAAAATAAAAAAATAAAAAAATDAAVADDGDDGESAAASLRAALYSSRTQWVTS</sequence>
<evidence type="ECO:0000313" key="5">
    <source>
        <dbReference type="Proteomes" id="UP000078492"/>
    </source>
</evidence>
<gene>
    <name evidence="4" type="ORF">ALC57_09209</name>
</gene>
<evidence type="ECO:0000256" key="1">
    <source>
        <dbReference type="ARBA" id="ARBA00006358"/>
    </source>
</evidence>
<keyword evidence="5" id="KW-1185">Reference proteome</keyword>
<keyword evidence="2" id="KW-0047">Antifreeze protein</keyword>
<dbReference type="GO" id="GO:0016172">
    <property type="term" value="F:antifreeze activity"/>
    <property type="evidence" value="ECO:0007669"/>
    <property type="project" value="InterPro"/>
</dbReference>
<evidence type="ECO:0000313" key="4">
    <source>
        <dbReference type="EMBL" id="KYN18529.1"/>
    </source>
</evidence>
<dbReference type="EMBL" id="KQ979955">
    <property type="protein sequence ID" value="KYN18529.1"/>
    <property type="molecule type" value="Genomic_DNA"/>
</dbReference>
<name>A0A195E0X5_9HYME</name>
<feature type="region of interest" description="Disordered" evidence="3">
    <location>
        <begin position="1"/>
        <end position="46"/>
    </location>
</feature>